<dbReference type="AlphaFoldDB" id="A0A067D553"/>
<keyword evidence="3" id="KW-1185">Reference proteome</keyword>
<dbReference type="KEGG" id="spar:SPRG_01715"/>
<dbReference type="EMBL" id="KK583192">
    <property type="protein sequence ID" value="KDO33836.1"/>
    <property type="molecule type" value="Genomic_DNA"/>
</dbReference>
<dbReference type="Pfam" id="PF24320">
    <property type="entry name" value="DUF7492"/>
    <property type="match status" value="1"/>
</dbReference>
<protein>
    <recommendedName>
        <fullName evidence="1">DUF7492 domain-containing protein</fullName>
    </recommendedName>
</protein>
<dbReference type="STRING" id="695850.A0A067D553"/>
<evidence type="ECO:0000313" key="3">
    <source>
        <dbReference type="Proteomes" id="UP000030745"/>
    </source>
</evidence>
<dbReference type="OMA" id="YYNENGH"/>
<reference evidence="2 3" key="1">
    <citation type="journal article" date="2013" name="PLoS Genet.">
        <title>Distinctive expansion of potential virulence genes in the genome of the oomycete fish pathogen Saprolegnia parasitica.</title>
        <authorList>
            <person name="Jiang R.H."/>
            <person name="de Bruijn I."/>
            <person name="Haas B.J."/>
            <person name="Belmonte R."/>
            <person name="Lobach L."/>
            <person name="Christie J."/>
            <person name="van den Ackerveken G."/>
            <person name="Bottin A."/>
            <person name="Bulone V."/>
            <person name="Diaz-Moreno S.M."/>
            <person name="Dumas B."/>
            <person name="Fan L."/>
            <person name="Gaulin E."/>
            <person name="Govers F."/>
            <person name="Grenville-Briggs L.J."/>
            <person name="Horner N.R."/>
            <person name="Levin J.Z."/>
            <person name="Mammella M."/>
            <person name="Meijer H.J."/>
            <person name="Morris P."/>
            <person name="Nusbaum C."/>
            <person name="Oome S."/>
            <person name="Phillips A.J."/>
            <person name="van Rooyen D."/>
            <person name="Rzeszutek E."/>
            <person name="Saraiva M."/>
            <person name="Secombes C.J."/>
            <person name="Seidl M.F."/>
            <person name="Snel B."/>
            <person name="Stassen J.H."/>
            <person name="Sykes S."/>
            <person name="Tripathy S."/>
            <person name="van den Berg H."/>
            <person name="Vega-Arreguin J.C."/>
            <person name="Wawra S."/>
            <person name="Young S.K."/>
            <person name="Zeng Q."/>
            <person name="Dieguez-Uribeondo J."/>
            <person name="Russ C."/>
            <person name="Tyler B.M."/>
            <person name="van West P."/>
        </authorList>
    </citation>
    <scope>NUCLEOTIDE SEQUENCE [LARGE SCALE GENOMIC DNA]</scope>
    <source>
        <strain evidence="2 3">CBS 223.65</strain>
    </source>
</reference>
<dbReference type="InterPro" id="IPR055915">
    <property type="entry name" value="DUF7492"/>
</dbReference>
<evidence type="ECO:0000259" key="1">
    <source>
        <dbReference type="Pfam" id="PF24320"/>
    </source>
</evidence>
<sequence length="257" mass="29391">MQFLRFTPTVARFHFYIPRGMRTSVVLLSLTSFWLHDVHAHSWLDAITCGDQIGYARNFSSRDALLRDGIVFDRFMTYRLENRNASQLLCAPTQRQPLQRTTHPRLVCAPGATVTFYYNENGHVTKDKCQPKDPRGCDGIYPKNTPWYVYWDVLGSNKTTRNDTTPLGSKANDTRLMELGRGFFDDGLCGETTKYGQPRARQGRPCTGSFQLPFMNATTRNTKNTTTQVLSLVWHWVFDKVYGVGEEYTTCFDIALA</sequence>
<gene>
    <name evidence="2" type="ORF">SPRG_01715</name>
</gene>
<evidence type="ECO:0000313" key="2">
    <source>
        <dbReference type="EMBL" id="KDO33836.1"/>
    </source>
</evidence>
<dbReference type="RefSeq" id="XP_012195472.1">
    <property type="nucleotide sequence ID" value="XM_012340082.1"/>
</dbReference>
<dbReference type="VEuPathDB" id="FungiDB:SPRG_01715"/>
<organism evidence="2 3">
    <name type="scientific">Saprolegnia parasitica (strain CBS 223.65)</name>
    <dbReference type="NCBI Taxonomy" id="695850"/>
    <lineage>
        <taxon>Eukaryota</taxon>
        <taxon>Sar</taxon>
        <taxon>Stramenopiles</taxon>
        <taxon>Oomycota</taxon>
        <taxon>Saprolegniomycetes</taxon>
        <taxon>Saprolegniales</taxon>
        <taxon>Saprolegniaceae</taxon>
        <taxon>Saprolegnia</taxon>
    </lineage>
</organism>
<dbReference type="Proteomes" id="UP000030745">
    <property type="component" value="Unassembled WGS sequence"/>
</dbReference>
<dbReference type="OrthoDB" id="64281at2759"/>
<accession>A0A067D553</accession>
<name>A0A067D553_SAPPC</name>
<dbReference type="GeneID" id="24124296"/>
<proteinExistence type="predicted"/>
<feature type="domain" description="DUF7492" evidence="1">
    <location>
        <begin position="38"/>
        <end position="256"/>
    </location>
</feature>